<dbReference type="PANTHER" id="PTHR23419:SF8">
    <property type="entry name" value="FI09726P"/>
    <property type="match status" value="1"/>
</dbReference>
<comment type="similarity">
    <text evidence="1">Belongs to the CutA family.</text>
</comment>
<evidence type="ECO:0008006" key="4">
    <source>
        <dbReference type="Google" id="ProtNLM"/>
    </source>
</evidence>
<dbReference type="PANTHER" id="PTHR23419">
    <property type="entry name" value="DIVALENT CATION TOLERANCE CUTA-RELATED"/>
    <property type="match status" value="1"/>
</dbReference>
<proteinExistence type="inferred from homology"/>
<accession>A0A516TM16</accession>
<dbReference type="RefSeq" id="WP_143958288.1">
    <property type="nucleotide sequence ID" value="NZ_CP037899.1"/>
</dbReference>
<dbReference type="KEGG" id="mkc:kam1_1053"/>
<dbReference type="EMBL" id="CP037899">
    <property type="protein sequence ID" value="QDQ42283.1"/>
    <property type="molecule type" value="Genomic_DNA"/>
</dbReference>
<protein>
    <recommendedName>
        <fullName evidence="4">Periplasmic divalent cation tolerance protein</fullName>
    </recommendedName>
</protein>
<dbReference type="InterPro" id="IPR011322">
    <property type="entry name" value="N-reg_PII-like_a/b"/>
</dbReference>
<gene>
    <name evidence="2" type="ORF">kam1_1053</name>
</gene>
<name>A0A516TM16_9BACT</name>
<dbReference type="STRING" id="1202785.A946_07405"/>
<dbReference type="Pfam" id="PF03091">
    <property type="entry name" value="CutA1"/>
    <property type="match status" value="1"/>
</dbReference>
<dbReference type="AlphaFoldDB" id="A0A516TM16"/>
<dbReference type="GO" id="GO:0005507">
    <property type="term" value="F:copper ion binding"/>
    <property type="evidence" value="ECO:0007669"/>
    <property type="project" value="TreeGrafter"/>
</dbReference>
<dbReference type="Gene3D" id="3.30.70.120">
    <property type="match status" value="1"/>
</dbReference>
<dbReference type="Proteomes" id="UP000315925">
    <property type="component" value="Chromosome"/>
</dbReference>
<dbReference type="InterPro" id="IPR004323">
    <property type="entry name" value="Ion_tolerance_CutA"/>
</dbReference>
<organism evidence="2 3">
    <name type="scientific">Methylacidiphilum kamchatkense Kam1</name>
    <dbReference type="NCBI Taxonomy" id="1202785"/>
    <lineage>
        <taxon>Bacteria</taxon>
        <taxon>Pseudomonadati</taxon>
        <taxon>Verrucomicrobiota</taxon>
        <taxon>Methylacidiphilae</taxon>
        <taxon>Methylacidiphilales</taxon>
        <taxon>Methylacidiphilaceae</taxon>
        <taxon>Methylacidiphilum (ex Ratnadevi et al. 2023)</taxon>
    </lineage>
</organism>
<dbReference type="GO" id="GO:0010038">
    <property type="term" value="P:response to metal ion"/>
    <property type="evidence" value="ECO:0007669"/>
    <property type="project" value="InterPro"/>
</dbReference>
<dbReference type="SUPFAM" id="SSF54913">
    <property type="entry name" value="GlnB-like"/>
    <property type="match status" value="1"/>
</dbReference>
<reference evidence="3" key="1">
    <citation type="submission" date="2019-03" db="EMBL/GenBank/DDBJ databases">
        <title>Complete genome of Methylacidiphilum kamchatkense Kam1.</title>
        <authorList>
            <person name="Kruse T."/>
            <person name="Murarilal Ratnadevi C."/>
            <person name="Erikstad H.-A."/>
            <person name="Birkeland N.-K."/>
        </authorList>
    </citation>
    <scope>NUCLEOTIDE SEQUENCE [LARGE SCALE GENOMIC DNA]</scope>
    <source>
        <strain evidence="3">kam1</strain>
    </source>
</reference>
<evidence type="ECO:0000313" key="3">
    <source>
        <dbReference type="Proteomes" id="UP000315925"/>
    </source>
</evidence>
<dbReference type="InterPro" id="IPR015867">
    <property type="entry name" value="N-reg_PII/ATP_PRibTrfase_C"/>
</dbReference>
<evidence type="ECO:0000313" key="2">
    <source>
        <dbReference type="EMBL" id="QDQ42283.1"/>
    </source>
</evidence>
<evidence type="ECO:0000256" key="1">
    <source>
        <dbReference type="ARBA" id="ARBA00010169"/>
    </source>
</evidence>
<sequence length="104" mass="12548">MKPRVVLMSCSDKEEGERLAKLIVKKRLASCVNIIPLVYSFYWWENKQEETQEAMLIAKSSEEKWEELMQFIKENHSYECPEIISFEPSQVFPPYLRWWKKELT</sequence>